<dbReference type="EMBL" id="WIXJ01000006">
    <property type="protein sequence ID" value="MQY52053.1"/>
    <property type="molecule type" value="Genomic_DNA"/>
</dbReference>
<dbReference type="Pfam" id="PF02553">
    <property type="entry name" value="CbiN"/>
    <property type="match status" value="1"/>
</dbReference>
<evidence type="ECO:0000256" key="3">
    <source>
        <dbReference type="ARBA" id="ARBA00022475"/>
    </source>
</evidence>
<organism evidence="12 13">
    <name type="scientific">Rhodocyclus tenuis</name>
    <name type="common">Rhodospirillum tenue</name>
    <dbReference type="NCBI Taxonomy" id="1066"/>
    <lineage>
        <taxon>Bacteria</taxon>
        <taxon>Pseudomonadati</taxon>
        <taxon>Pseudomonadota</taxon>
        <taxon>Betaproteobacteria</taxon>
        <taxon>Rhodocyclales</taxon>
        <taxon>Rhodocyclaceae</taxon>
        <taxon>Rhodocyclus</taxon>
    </lineage>
</organism>
<dbReference type="NCBIfam" id="NF002780">
    <property type="entry name" value="PRK02898.1"/>
    <property type="match status" value="1"/>
</dbReference>
<proteinExistence type="inferred from homology"/>
<keyword evidence="2 10" id="KW-0813">Transport</keyword>
<dbReference type="GO" id="GO:0015087">
    <property type="term" value="F:cobalt ion transmembrane transporter activity"/>
    <property type="evidence" value="ECO:0007669"/>
    <property type="project" value="UniProtKB-UniRule"/>
</dbReference>
<evidence type="ECO:0000256" key="5">
    <source>
        <dbReference type="ARBA" id="ARBA00022692"/>
    </source>
</evidence>
<comment type="pathway">
    <text evidence="10">Cofactor biosynthesis; adenosylcobalamin biosynthesis.</text>
</comment>
<evidence type="ECO:0000256" key="7">
    <source>
        <dbReference type="ARBA" id="ARBA00023065"/>
    </source>
</evidence>
<keyword evidence="7 10" id="KW-0406">Ion transport</keyword>
<accession>A0A6L5JXJ7</accession>
<sequence length="146" mass="15211">MKHRQNLLLLIAVILLVALPLWLVPKPAADAEGKTADLFTGADDKARDLIGTIDPHYQPWFAPLLEPASNEISSLLFALQAALGAGFIGYYLGVSVTREKAARTAAANAKAETPSGAKRVSAAAAPADEVPIADARATGEPAARAD</sequence>
<evidence type="ECO:0000256" key="9">
    <source>
        <dbReference type="ARBA" id="ARBA00023285"/>
    </source>
</evidence>
<dbReference type="OrthoDB" id="1551318at2"/>
<dbReference type="GO" id="GO:0009236">
    <property type="term" value="P:cobalamin biosynthetic process"/>
    <property type="evidence" value="ECO:0007669"/>
    <property type="project" value="UniProtKB-UniRule"/>
</dbReference>
<dbReference type="PANTHER" id="PTHR38662">
    <property type="entry name" value="COBALT TRANSPORT PROTEIN CBIN"/>
    <property type="match status" value="1"/>
</dbReference>
<dbReference type="AlphaFoldDB" id="A0A6L5JXJ7"/>
<keyword evidence="9 10" id="KW-0170">Cobalt</keyword>
<keyword evidence="3 10" id="KW-1003">Cell membrane</keyword>
<feature type="compositionally biased region" description="Low complexity" evidence="11">
    <location>
        <begin position="122"/>
        <end position="135"/>
    </location>
</feature>
<evidence type="ECO:0000256" key="2">
    <source>
        <dbReference type="ARBA" id="ARBA00022448"/>
    </source>
</evidence>
<comment type="caution">
    <text evidence="10">Lacks conserved residue(s) required for the propagation of feature annotation.</text>
</comment>
<keyword evidence="4 10" id="KW-0169">Cobalamin biosynthesis</keyword>
<comment type="function">
    <text evidence="10">Part of the energy-coupling factor (ECF) transporter complex CbiMNOQ involved in cobalt import.</text>
</comment>
<evidence type="ECO:0000313" key="13">
    <source>
        <dbReference type="Proteomes" id="UP000480275"/>
    </source>
</evidence>
<keyword evidence="8 10" id="KW-0472">Membrane</keyword>
<dbReference type="InterPro" id="IPR003705">
    <property type="entry name" value="CbiN"/>
</dbReference>
<evidence type="ECO:0000256" key="10">
    <source>
        <dbReference type="HAMAP-Rule" id="MF_00330"/>
    </source>
</evidence>
<name>A0A6L5JXJ7_RHOTE</name>
<feature type="transmembrane region" description="Helical" evidence="10">
    <location>
        <begin position="72"/>
        <end position="93"/>
    </location>
</feature>
<gene>
    <name evidence="10" type="primary">cbiN</name>
    <name evidence="12" type="ORF">GHK24_09725</name>
</gene>
<comment type="caution">
    <text evidence="12">The sequence shown here is derived from an EMBL/GenBank/DDBJ whole genome shotgun (WGS) entry which is preliminary data.</text>
</comment>
<dbReference type="GO" id="GO:0005886">
    <property type="term" value="C:plasma membrane"/>
    <property type="evidence" value="ECO:0007669"/>
    <property type="project" value="UniProtKB-SubCell"/>
</dbReference>
<reference evidence="12 13" key="1">
    <citation type="submission" date="2019-10" db="EMBL/GenBank/DDBJ databases">
        <title>Whole-genome sequence of the purple nonsulfur photosynthetic bacterium Rhodocyclus tenuis.</title>
        <authorList>
            <person name="Kyndt J.A."/>
            <person name="Meyer T.E."/>
        </authorList>
    </citation>
    <scope>NUCLEOTIDE SEQUENCE [LARGE SCALE GENOMIC DNA]</scope>
    <source>
        <strain evidence="12 13">DSM 110</strain>
    </source>
</reference>
<dbReference type="PANTHER" id="PTHR38662:SF1">
    <property type="entry name" value="COBALT TRANSPORT PROTEIN CBIN"/>
    <property type="match status" value="1"/>
</dbReference>
<protein>
    <recommendedName>
        <fullName evidence="10">Cobalt transport protein CbiN</fullName>
    </recommendedName>
    <alternativeName>
        <fullName evidence="10">Energy-coupling factor transporter probable substrate-capture protein CbiN</fullName>
        <shortName evidence="10">ECF transporter S component CbiN</shortName>
    </alternativeName>
</protein>
<evidence type="ECO:0000256" key="4">
    <source>
        <dbReference type="ARBA" id="ARBA00022573"/>
    </source>
</evidence>
<keyword evidence="6 10" id="KW-1133">Transmembrane helix</keyword>
<evidence type="ECO:0000313" key="12">
    <source>
        <dbReference type="EMBL" id="MQY52053.1"/>
    </source>
</evidence>
<evidence type="ECO:0000256" key="1">
    <source>
        <dbReference type="ARBA" id="ARBA00022426"/>
    </source>
</evidence>
<comment type="subunit">
    <text evidence="10">Forms an energy-coupling factor (ECF) transporter complex composed of an ATP-binding protein (A component, CbiO), a transmembrane protein (T component, CbiQ) and 2 possible substrate-capture proteins (S components, CbiM and CbiN) of unknown stoichimetry.</text>
</comment>
<keyword evidence="5 10" id="KW-0812">Transmembrane</keyword>
<keyword evidence="1 10" id="KW-0171">Cobalt transport</keyword>
<dbReference type="Proteomes" id="UP000480275">
    <property type="component" value="Unassembled WGS sequence"/>
</dbReference>
<dbReference type="HAMAP" id="MF_00330">
    <property type="entry name" value="CbiN"/>
    <property type="match status" value="1"/>
</dbReference>
<comment type="subcellular location">
    <subcellularLocation>
        <location evidence="10">Cell membrane</location>
        <topology evidence="10">Multi-pass membrane protein</topology>
    </subcellularLocation>
</comment>
<evidence type="ECO:0000256" key="8">
    <source>
        <dbReference type="ARBA" id="ARBA00023136"/>
    </source>
</evidence>
<evidence type="ECO:0000256" key="6">
    <source>
        <dbReference type="ARBA" id="ARBA00022989"/>
    </source>
</evidence>
<evidence type="ECO:0000256" key="11">
    <source>
        <dbReference type="SAM" id="MobiDB-lite"/>
    </source>
</evidence>
<comment type="similarity">
    <text evidence="10">Belongs to the CbiN family.</text>
</comment>
<dbReference type="UniPathway" id="UPA00148"/>
<feature type="region of interest" description="Disordered" evidence="11">
    <location>
        <begin position="104"/>
        <end position="146"/>
    </location>
</feature>